<keyword evidence="3" id="KW-1185">Reference proteome</keyword>
<dbReference type="Proteomes" id="UP000054466">
    <property type="component" value="Unassembled WGS sequence"/>
</dbReference>
<evidence type="ECO:0000313" key="2">
    <source>
        <dbReference type="EMBL" id="KIW33859.1"/>
    </source>
</evidence>
<gene>
    <name evidence="2" type="ORF">PV07_00675</name>
</gene>
<dbReference type="OrthoDB" id="4725912at2759"/>
<feature type="region of interest" description="Disordered" evidence="1">
    <location>
        <begin position="1"/>
        <end position="43"/>
    </location>
</feature>
<name>A0A0D2DDS5_9EURO</name>
<sequence length="220" mass="24989">MKNPFKRHQEPEAVGSDQTPDEDDDWKGFQPQEPFQASAADPISESRTLHIEYKDYWSQHTTIRVLDADKTTDVYTVDARYRKPQMTIRSNASNAEVATVDFHTLSTRIDAKLHGRPVSLESSGLTRTYSYASPELGGEKMTWTPRKKIDDLNMVLLNGQGLAIARYKPNYKGSKRGGSMEMLAPCWRSEEFMEEVITMFLAVMHYKESQRMTATIAATA</sequence>
<protein>
    <submittedName>
        <fullName evidence="2">Uncharacterized protein</fullName>
    </submittedName>
</protein>
<dbReference type="VEuPathDB" id="FungiDB:PV07_00675"/>
<evidence type="ECO:0000256" key="1">
    <source>
        <dbReference type="SAM" id="MobiDB-lite"/>
    </source>
</evidence>
<organism evidence="2 3">
    <name type="scientific">Cladophialophora immunda</name>
    <dbReference type="NCBI Taxonomy" id="569365"/>
    <lineage>
        <taxon>Eukaryota</taxon>
        <taxon>Fungi</taxon>
        <taxon>Dikarya</taxon>
        <taxon>Ascomycota</taxon>
        <taxon>Pezizomycotina</taxon>
        <taxon>Eurotiomycetes</taxon>
        <taxon>Chaetothyriomycetidae</taxon>
        <taxon>Chaetothyriales</taxon>
        <taxon>Herpotrichiellaceae</taxon>
        <taxon>Cladophialophora</taxon>
    </lineage>
</organism>
<dbReference type="EMBL" id="KN847040">
    <property type="protein sequence ID" value="KIW33859.1"/>
    <property type="molecule type" value="Genomic_DNA"/>
</dbReference>
<dbReference type="GeneID" id="27339869"/>
<dbReference type="AlphaFoldDB" id="A0A0D2DDS5"/>
<proteinExistence type="predicted"/>
<evidence type="ECO:0000313" key="3">
    <source>
        <dbReference type="Proteomes" id="UP000054466"/>
    </source>
</evidence>
<dbReference type="RefSeq" id="XP_016254075.1">
    <property type="nucleotide sequence ID" value="XM_016387147.1"/>
</dbReference>
<dbReference type="HOGENOM" id="CLU_108997_0_0_1"/>
<accession>A0A0D2DDS5</accession>
<reference evidence="2 3" key="1">
    <citation type="submission" date="2015-01" db="EMBL/GenBank/DDBJ databases">
        <title>The Genome Sequence of Cladophialophora immunda CBS83496.</title>
        <authorList>
            <consortium name="The Broad Institute Genomics Platform"/>
            <person name="Cuomo C."/>
            <person name="de Hoog S."/>
            <person name="Gorbushina A."/>
            <person name="Stielow B."/>
            <person name="Teixiera M."/>
            <person name="Abouelleil A."/>
            <person name="Chapman S.B."/>
            <person name="Priest M."/>
            <person name="Young S.K."/>
            <person name="Wortman J."/>
            <person name="Nusbaum C."/>
            <person name="Birren B."/>
        </authorList>
    </citation>
    <scope>NUCLEOTIDE SEQUENCE [LARGE SCALE GENOMIC DNA]</scope>
    <source>
        <strain evidence="2 3">CBS 83496</strain>
    </source>
</reference>